<dbReference type="RefSeq" id="WP_073604508.1">
    <property type="nucleotide sequence ID" value="NZ_FQXZ01000032.1"/>
</dbReference>
<keyword evidence="3" id="KW-0813">Transport</keyword>
<dbReference type="InterPro" id="IPR004638">
    <property type="entry name" value="EmrB-like"/>
</dbReference>
<evidence type="ECO:0000259" key="10">
    <source>
        <dbReference type="PROSITE" id="PS50850"/>
    </source>
</evidence>
<dbReference type="PANTHER" id="PTHR42718">
    <property type="entry name" value="MAJOR FACILITATOR SUPERFAMILY MULTIDRUG TRANSPORTER MFSC"/>
    <property type="match status" value="1"/>
</dbReference>
<dbReference type="STRING" id="1216006.VA7868_02868"/>
<proteinExistence type="inferred from homology"/>
<keyword evidence="6 9" id="KW-0812">Transmembrane</keyword>
<dbReference type="GO" id="GO:1990961">
    <property type="term" value="P:xenobiotic detoxification by transmembrane export across the plasma membrane"/>
    <property type="evidence" value="ECO:0007669"/>
    <property type="project" value="UniProtKB-ARBA"/>
</dbReference>
<dbReference type="Gene3D" id="1.20.1720.10">
    <property type="entry name" value="Multidrug resistance protein D"/>
    <property type="match status" value="1"/>
</dbReference>
<gene>
    <name evidence="11" type="primary">emrB_2</name>
    <name evidence="11" type="ORF">VA7868_02868</name>
</gene>
<dbReference type="PROSITE" id="PS50850">
    <property type="entry name" value="MFS"/>
    <property type="match status" value="1"/>
</dbReference>
<feature type="transmembrane region" description="Helical" evidence="9">
    <location>
        <begin position="207"/>
        <end position="226"/>
    </location>
</feature>
<keyword evidence="8 9" id="KW-0472">Membrane</keyword>
<keyword evidence="5" id="KW-0997">Cell inner membrane</keyword>
<dbReference type="AlphaFoldDB" id="A0A1M5ZL79"/>
<dbReference type="InterPro" id="IPR020846">
    <property type="entry name" value="MFS_dom"/>
</dbReference>
<reference evidence="11 12" key="1">
    <citation type="submission" date="2016-11" db="EMBL/GenBank/DDBJ databases">
        <authorList>
            <person name="Jaros S."/>
            <person name="Januszkiewicz K."/>
            <person name="Wedrychowicz H."/>
        </authorList>
    </citation>
    <scope>NUCLEOTIDE SEQUENCE [LARGE SCALE GENOMIC DNA]</scope>
    <source>
        <strain evidence="11 12">CECT 7868</strain>
    </source>
</reference>
<organism evidence="11 12">
    <name type="scientific">Vibrio aerogenes CECT 7868</name>
    <dbReference type="NCBI Taxonomy" id="1216006"/>
    <lineage>
        <taxon>Bacteria</taxon>
        <taxon>Pseudomonadati</taxon>
        <taxon>Pseudomonadota</taxon>
        <taxon>Gammaproteobacteria</taxon>
        <taxon>Vibrionales</taxon>
        <taxon>Vibrionaceae</taxon>
        <taxon>Vibrio</taxon>
    </lineage>
</organism>
<dbReference type="GO" id="GO:0022857">
    <property type="term" value="F:transmembrane transporter activity"/>
    <property type="evidence" value="ECO:0007669"/>
    <property type="project" value="InterPro"/>
</dbReference>
<dbReference type="Gene3D" id="1.20.1250.20">
    <property type="entry name" value="MFS general substrate transporter like domains"/>
    <property type="match status" value="1"/>
</dbReference>
<evidence type="ECO:0000256" key="5">
    <source>
        <dbReference type="ARBA" id="ARBA00022519"/>
    </source>
</evidence>
<dbReference type="NCBIfam" id="TIGR00711">
    <property type="entry name" value="efflux_EmrB"/>
    <property type="match status" value="1"/>
</dbReference>
<feature type="transmembrane region" description="Helical" evidence="9">
    <location>
        <begin position="12"/>
        <end position="34"/>
    </location>
</feature>
<keyword evidence="7 9" id="KW-1133">Transmembrane helix</keyword>
<feature type="transmembrane region" description="Helical" evidence="9">
    <location>
        <begin position="146"/>
        <end position="167"/>
    </location>
</feature>
<keyword evidence="12" id="KW-1185">Reference proteome</keyword>
<feature type="transmembrane region" description="Helical" evidence="9">
    <location>
        <begin position="342"/>
        <end position="360"/>
    </location>
</feature>
<feature type="transmembrane region" description="Helical" evidence="9">
    <location>
        <begin position="280"/>
        <end position="301"/>
    </location>
</feature>
<dbReference type="InterPro" id="IPR036259">
    <property type="entry name" value="MFS_trans_sf"/>
</dbReference>
<dbReference type="InterPro" id="IPR011701">
    <property type="entry name" value="MFS"/>
</dbReference>
<dbReference type="Pfam" id="PF07690">
    <property type="entry name" value="MFS_1"/>
    <property type="match status" value="1"/>
</dbReference>
<protein>
    <submittedName>
        <fullName evidence="11">Multidrug export protein EmrB</fullName>
    </submittedName>
</protein>
<evidence type="ECO:0000256" key="7">
    <source>
        <dbReference type="ARBA" id="ARBA00022989"/>
    </source>
</evidence>
<evidence type="ECO:0000313" key="11">
    <source>
        <dbReference type="EMBL" id="SHI24898.1"/>
    </source>
</evidence>
<feature type="transmembrane region" description="Helical" evidence="9">
    <location>
        <begin position="481"/>
        <end position="499"/>
    </location>
</feature>
<comment type="similarity">
    <text evidence="2">Belongs to the major facilitator superfamily. EmrB family.</text>
</comment>
<evidence type="ECO:0000256" key="9">
    <source>
        <dbReference type="SAM" id="Phobius"/>
    </source>
</evidence>
<comment type="subcellular location">
    <subcellularLocation>
        <location evidence="1">Cell inner membrane</location>
        <topology evidence="1">Multi-pass membrane protein</topology>
    </subcellularLocation>
</comment>
<feature type="transmembrane region" description="Helical" evidence="9">
    <location>
        <begin position="87"/>
        <end position="106"/>
    </location>
</feature>
<evidence type="ECO:0000256" key="8">
    <source>
        <dbReference type="ARBA" id="ARBA00023136"/>
    </source>
</evidence>
<evidence type="ECO:0000313" key="12">
    <source>
        <dbReference type="Proteomes" id="UP000184608"/>
    </source>
</evidence>
<evidence type="ECO:0000256" key="2">
    <source>
        <dbReference type="ARBA" id="ARBA00008537"/>
    </source>
</evidence>
<feature type="transmembrane region" description="Helical" evidence="9">
    <location>
        <begin position="173"/>
        <end position="195"/>
    </location>
</feature>
<dbReference type="OrthoDB" id="9812221at2"/>
<feature type="domain" description="Major facilitator superfamily (MFS) profile" evidence="10">
    <location>
        <begin position="21"/>
        <end position="504"/>
    </location>
</feature>
<evidence type="ECO:0000256" key="6">
    <source>
        <dbReference type="ARBA" id="ARBA00022692"/>
    </source>
</evidence>
<evidence type="ECO:0000256" key="1">
    <source>
        <dbReference type="ARBA" id="ARBA00004429"/>
    </source>
</evidence>
<feature type="transmembrane region" description="Helical" evidence="9">
    <location>
        <begin position="238"/>
        <end position="259"/>
    </location>
</feature>
<evidence type="ECO:0000256" key="4">
    <source>
        <dbReference type="ARBA" id="ARBA00022475"/>
    </source>
</evidence>
<feature type="transmembrane region" description="Helical" evidence="9">
    <location>
        <begin position="372"/>
        <end position="395"/>
    </location>
</feature>
<evidence type="ECO:0000256" key="3">
    <source>
        <dbReference type="ARBA" id="ARBA00022448"/>
    </source>
</evidence>
<dbReference type="Proteomes" id="UP000184608">
    <property type="component" value="Unassembled WGS sequence"/>
</dbReference>
<accession>A0A1M5ZL79</accession>
<dbReference type="PANTHER" id="PTHR42718:SF9">
    <property type="entry name" value="MAJOR FACILITATOR SUPERFAMILY MULTIDRUG TRANSPORTER MFSC"/>
    <property type="match status" value="1"/>
</dbReference>
<dbReference type="FunFam" id="1.20.1720.10:FF:000002">
    <property type="entry name" value="Multidrug resistance protein B"/>
    <property type="match status" value="1"/>
</dbReference>
<dbReference type="GO" id="GO:0005886">
    <property type="term" value="C:plasma membrane"/>
    <property type="evidence" value="ECO:0007669"/>
    <property type="project" value="UniProtKB-SubCell"/>
</dbReference>
<feature type="transmembrane region" description="Helical" evidence="9">
    <location>
        <begin position="307"/>
        <end position="330"/>
    </location>
</feature>
<feature type="transmembrane region" description="Helical" evidence="9">
    <location>
        <begin position="112"/>
        <end position="134"/>
    </location>
</feature>
<dbReference type="SUPFAM" id="SSF103473">
    <property type="entry name" value="MFS general substrate transporter"/>
    <property type="match status" value="1"/>
</dbReference>
<dbReference type="CDD" id="cd17503">
    <property type="entry name" value="MFS_LmrB_MDR_like"/>
    <property type="match status" value="1"/>
</dbReference>
<dbReference type="EMBL" id="FQXZ01000032">
    <property type="protein sequence ID" value="SHI24898.1"/>
    <property type="molecule type" value="Genomic_DNA"/>
</dbReference>
<dbReference type="GO" id="GO:0015721">
    <property type="term" value="P:bile acid and bile salt transport"/>
    <property type="evidence" value="ECO:0007669"/>
    <property type="project" value="UniProtKB-ARBA"/>
</dbReference>
<sequence>MSLSDEQIQPQPLTGFALFLGVICLAMANFLAILDTTIANVSISSIAGSLGTSTSQGTYVITSYAVAEAISVPLTGWLSSRFGSVRVFVTCFLLFGVFSLLCGLANSMTTLVLFRVLLGFSGGPLMPLSQTLMIRIFPKNKSHAAIGIWSMTTLVAPIMGPIIGGILCDQYSWPYIFFCKVPFALVAAYACWHLLRKFETKAEKSGIDIVGLIMLVVWVAALQIMLDEGKDHDWFESNRIVVLGIIAAIGFVSFLIWELTARNPVVDLRVFRHRGFSMSMMTLSLGFGAFFAISVITPLWLQIYMGYTATISGYATASMGILAFFLAPVIAEMSSKFDPRPFVFVGVLWLGIWTFIRSYANLDMTFFQVSWPIFFQGIGMPLFFVPLTAIALGCVRESEINSAAGLMNFIRTLSGAFATSMVNTSWERETRYVHSELAGLTDQHGVATHVMQSGGMSLGQVRSSIDWLVQKQSVMVATNQLFMLIAAIFIVAACIIWLAPKPKHAVDSSAAH</sequence>
<name>A0A1M5ZL79_9VIBR</name>
<keyword evidence="4" id="KW-1003">Cell membrane</keyword>